<comment type="similarity">
    <text evidence="2">Belongs to the peptidase S54 family.</text>
</comment>
<name>A0A518ERB1_9BACT</name>
<evidence type="ECO:0000256" key="6">
    <source>
        <dbReference type="ARBA" id="ARBA00023136"/>
    </source>
</evidence>
<feature type="transmembrane region" description="Helical" evidence="8">
    <location>
        <begin position="104"/>
        <end position="123"/>
    </location>
</feature>
<evidence type="ECO:0000313" key="11">
    <source>
        <dbReference type="Proteomes" id="UP000320390"/>
    </source>
</evidence>
<dbReference type="PANTHER" id="PTHR43731">
    <property type="entry name" value="RHOMBOID PROTEASE"/>
    <property type="match status" value="1"/>
</dbReference>
<keyword evidence="4" id="KW-0378">Hydrolase</keyword>
<feature type="region of interest" description="Disordered" evidence="7">
    <location>
        <begin position="1"/>
        <end position="25"/>
    </location>
</feature>
<dbReference type="OrthoDB" id="9813074at2"/>
<dbReference type="InterPro" id="IPR035952">
    <property type="entry name" value="Rhomboid-like_sf"/>
</dbReference>
<protein>
    <submittedName>
        <fullName evidence="10">Rhomboid family protein</fullName>
    </submittedName>
</protein>
<dbReference type="Gene3D" id="1.20.1540.10">
    <property type="entry name" value="Rhomboid-like"/>
    <property type="match status" value="1"/>
</dbReference>
<feature type="transmembrane region" description="Helical" evidence="8">
    <location>
        <begin position="273"/>
        <end position="292"/>
    </location>
</feature>
<keyword evidence="3 8" id="KW-0812">Transmembrane</keyword>
<feature type="domain" description="Peptidase S54 rhomboid" evidence="9">
    <location>
        <begin position="149"/>
        <end position="289"/>
    </location>
</feature>
<comment type="subcellular location">
    <subcellularLocation>
        <location evidence="1">Membrane</location>
        <topology evidence="1">Multi-pass membrane protein</topology>
    </subcellularLocation>
</comment>
<sequence length="324" mass="33967">MNEPPLENMRSRGPQYGGAGPRGDGFAPVPFGHEEVLRGRSRKSVGEGALVLQAMGIEHAVEVGSNGARILVSALDGDRARAELHDYDVDNDAWPPPRPAVPTVHAGSVQGAIAFVILVGLLYPIGQRGGFGHDWWSVGRMHAGGVVDGEIWRTLTALTLHVDLQHLVSNVIFGSMFGVLAAQALGTGTAWLGTVLAGALGNWVESYLVRPEHLAVGASTAIFGTLGLLTAAEWSRRGQSRAPWVRRVAPLFGGAVLFGWLGVGDGTGRVDVMAHATGFVCGAALGAIVGLIRLPERTGRAAQWSMGTAAVILIVGAWAFALTR</sequence>
<proteinExistence type="inferred from homology"/>
<keyword evidence="11" id="KW-1185">Reference proteome</keyword>
<feature type="transmembrane region" description="Helical" evidence="8">
    <location>
        <begin position="171"/>
        <end position="193"/>
    </location>
</feature>
<dbReference type="AlphaFoldDB" id="A0A518ERB1"/>
<evidence type="ECO:0000256" key="4">
    <source>
        <dbReference type="ARBA" id="ARBA00022801"/>
    </source>
</evidence>
<evidence type="ECO:0000259" key="9">
    <source>
        <dbReference type="Pfam" id="PF01694"/>
    </source>
</evidence>
<dbReference type="GO" id="GO:0016020">
    <property type="term" value="C:membrane"/>
    <property type="evidence" value="ECO:0007669"/>
    <property type="project" value="UniProtKB-SubCell"/>
</dbReference>
<evidence type="ECO:0000256" key="3">
    <source>
        <dbReference type="ARBA" id="ARBA00022692"/>
    </source>
</evidence>
<keyword evidence="6 8" id="KW-0472">Membrane</keyword>
<evidence type="ECO:0000256" key="8">
    <source>
        <dbReference type="SAM" id="Phobius"/>
    </source>
</evidence>
<evidence type="ECO:0000256" key="7">
    <source>
        <dbReference type="SAM" id="MobiDB-lite"/>
    </source>
</evidence>
<dbReference type="InterPro" id="IPR050925">
    <property type="entry name" value="Rhomboid_protease_S54"/>
</dbReference>
<dbReference type="Proteomes" id="UP000320390">
    <property type="component" value="Chromosome"/>
</dbReference>
<evidence type="ECO:0000313" key="10">
    <source>
        <dbReference type="EMBL" id="QDV06630.1"/>
    </source>
</evidence>
<dbReference type="EMBL" id="CP036434">
    <property type="protein sequence ID" value="QDV06630.1"/>
    <property type="molecule type" value="Genomic_DNA"/>
</dbReference>
<keyword evidence="5 8" id="KW-1133">Transmembrane helix</keyword>
<evidence type="ECO:0000256" key="1">
    <source>
        <dbReference type="ARBA" id="ARBA00004141"/>
    </source>
</evidence>
<dbReference type="GO" id="GO:0004252">
    <property type="term" value="F:serine-type endopeptidase activity"/>
    <property type="evidence" value="ECO:0007669"/>
    <property type="project" value="InterPro"/>
</dbReference>
<feature type="transmembrane region" description="Helical" evidence="8">
    <location>
        <begin position="213"/>
        <end position="232"/>
    </location>
</feature>
<dbReference type="PANTHER" id="PTHR43731:SF14">
    <property type="entry name" value="PRESENILIN-ASSOCIATED RHOMBOID-LIKE PROTEIN, MITOCHONDRIAL"/>
    <property type="match status" value="1"/>
</dbReference>
<evidence type="ECO:0000256" key="2">
    <source>
        <dbReference type="ARBA" id="ARBA00009045"/>
    </source>
</evidence>
<feature type="transmembrane region" description="Helical" evidence="8">
    <location>
        <begin position="304"/>
        <end position="322"/>
    </location>
</feature>
<accession>A0A518ERB1</accession>
<gene>
    <name evidence="10" type="ORF">Poly30_21450</name>
</gene>
<evidence type="ECO:0000256" key="5">
    <source>
        <dbReference type="ARBA" id="ARBA00022989"/>
    </source>
</evidence>
<feature type="transmembrane region" description="Helical" evidence="8">
    <location>
        <begin position="244"/>
        <end position="261"/>
    </location>
</feature>
<dbReference type="InterPro" id="IPR022764">
    <property type="entry name" value="Peptidase_S54_rhomboid_dom"/>
</dbReference>
<dbReference type="SUPFAM" id="SSF144091">
    <property type="entry name" value="Rhomboid-like"/>
    <property type="match status" value="1"/>
</dbReference>
<organism evidence="10 11">
    <name type="scientific">Saltatorellus ferox</name>
    <dbReference type="NCBI Taxonomy" id="2528018"/>
    <lineage>
        <taxon>Bacteria</taxon>
        <taxon>Pseudomonadati</taxon>
        <taxon>Planctomycetota</taxon>
        <taxon>Planctomycetia</taxon>
        <taxon>Planctomycetia incertae sedis</taxon>
        <taxon>Saltatorellus</taxon>
    </lineage>
</organism>
<dbReference type="Pfam" id="PF01694">
    <property type="entry name" value="Rhomboid"/>
    <property type="match status" value="1"/>
</dbReference>
<reference evidence="10 11" key="1">
    <citation type="submission" date="2019-02" db="EMBL/GenBank/DDBJ databases">
        <title>Deep-cultivation of Planctomycetes and their phenomic and genomic characterization uncovers novel biology.</title>
        <authorList>
            <person name="Wiegand S."/>
            <person name="Jogler M."/>
            <person name="Boedeker C."/>
            <person name="Pinto D."/>
            <person name="Vollmers J."/>
            <person name="Rivas-Marin E."/>
            <person name="Kohn T."/>
            <person name="Peeters S.H."/>
            <person name="Heuer A."/>
            <person name="Rast P."/>
            <person name="Oberbeckmann S."/>
            <person name="Bunk B."/>
            <person name="Jeske O."/>
            <person name="Meyerdierks A."/>
            <person name="Storesund J.E."/>
            <person name="Kallscheuer N."/>
            <person name="Luecker S."/>
            <person name="Lage O.M."/>
            <person name="Pohl T."/>
            <person name="Merkel B.J."/>
            <person name="Hornburger P."/>
            <person name="Mueller R.-W."/>
            <person name="Bruemmer F."/>
            <person name="Labrenz M."/>
            <person name="Spormann A.M."/>
            <person name="Op den Camp H."/>
            <person name="Overmann J."/>
            <person name="Amann R."/>
            <person name="Jetten M.S.M."/>
            <person name="Mascher T."/>
            <person name="Medema M.H."/>
            <person name="Devos D.P."/>
            <person name="Kaster A.-K."/>
            <person name="Ovreas L."/>
            <person name="Rohde M."/>
            <person name="Galperin M.Y."/>
            <person name="Jogler C."/>
        </authorList>
    </citation>
    <scope>NUCLEOTIDE SEQUENCE [LARGE SCALE GENOMIC DNA]</scope>
    <source>
        <strain evidence="10 11">Poly30</strain>
    </source>
</reference>